<evidence type="ECO:0000313" key="2">
    <source>
        <dbReference type="Proteomes" id="UP000306753"/>
    </source>
</evidence>
<dbReference type="Pfam" id="PF06293">
    <property type="entry name" value="Kdo"/>
    <property type="match status" value="1"/>
</dbReference>
<protein>
    <submittedName>
        <fullName evidence="1">Heptose kinase</fullName>
    </submittedName>
</protein>
<evidence type="ECO:0000313" key="1">
    <source>
        <dbReference type="EMBL" id="TLX64505.1"/>
    </source>
</evidence>
<keyword evidence="1" id="KW-0808">Transferase</keyword>
<dbReference type="GO" id="GO:0004672">
    <property type="term" value="F:protein kinase activity"/>
    <property type="evidence" value="ECO:0007669"/>
    <property type="project" value="InterPro"/>
</dbReference>
<dbReference type="AlphaFoldDB" id="A0A5R9R1J9"/>
<dbReference type="OrthoDB" id="5608193at2"/>
<dbReference type="InterPro" id="IPR011009">
    <property type="entry name" value="Kinase-like_dom_sf"/>
</dbReference>
<accession>A0A5R9R1J9</accession>
<sequence>MSQWQVVPDVSPAVASAFRSLDAVFALEGERIASDPLSEVVRVTVDGKRYYVKRYHAAGKGLRRFVGRPRVKAEWQNLRYFGRLGIPVAPMVAWGLERRHGFFARGALVTLEVENTTDMAAMAKAGDPRLSDRAWVDHISRQLAQATRALHEHRFAHNDLKWRNLLVNEADQLFLIDCPTGDFWWGPFLRHRVVKDLACLDKVAKYRLSRTQRLRFYLQYRQQSCLTPADRPMIRQILTFFEGRE</sequence>
<name>A0A5R9R1J9_9GAMM</name>
<gene>
    <name evidence="1" type="ORF">DN820_05545</name>
</gene>
<dbReference type="SUPFAM" id="SSF56112">
    <property type="entry name" value="Protein kinase-like (PK-like)"/>
    <property type="match status" value="1"/>
</dbReference>
<keyword evidence="1" id="KW-0418">Kinase</keyword>
<dbReference type="PROSITE" id="PS00108">
    <property type="entry name" value="PROTEIN_KINASE_ST"/>
    <property type="match status" value="1"/>
</dbReference>
<dbReference type="Proteomes" id="UP000306753">
    <property type="component" value="Unassembled WGS sequence"/>
</dbReference>
<keyword evidence="2" id="KW-1185">Reference proteome</keyword>
<reference evidence="1 2" key="1">
    <citation type="journal article" date="2017" name="Eur. J. Clin. Microbiol. Infect. Dis.">
        <title>Uncommonly isolated clinical Pseudomonas: identification and phylogenetic assignation.</title>
        <authorList>
            <person name="Mulet M."/>
            <person name="Gomila M."/>
            <person name="Ramirez A."/>
            <person name="Cardew S."/>
            <person name="Moore E.R."/>
            <person name="Lalucat J."/>
            <person name="Garcia-Valdes E."/>
        </authorList>
    </citation>
    <scope>NUCLEOTIDE SEQUENCE [LARGE SCALE GENOMIC DNA]</scope>
    <source>
        <strain evidence="1 2">SD129</strain>
    </source>
</reference>
<dbReference type="InterPro" id="IPR008271">
    <property type="entry name" value="Ser/Thr_kinase_AS"/>
</dbReference>
<proteinExistence type="predicted"/>
<dbReference type="Gene3D" id="1.10.510.10">
    <property type="entry name" value="Transferase(Phosphotransferase) domain 1"/>
    <property type="match status" value="1"/>
</dbReference>
<organism evidence="1 2">
    <name type="scientific">Stutzerimonas nosocomialis</name>
    <dbReference type="NCBI Taxonomy" id="1056496"/>
    <lineage>
        <taxon>Bacteria</taxon>
        <taxon>Pseudomonadati</taxon>
        <taxon>Pseudomonadota</taxon>
        <taxon>Gammaproteobacteria</taxon>
        <taxon>Pseudomonadales</taxon>
        <taxon>Pseudomonadaceae</taxon>
        <taxon>Stutzerimonas</taxon>
    </lineage>
</organism>
<comment type="caution">
    <text evidence="1">The sequence shown here is derived from an EMBL/GenBank/DDBJ whole genome shotgun (WGS) entry which is preliminary data.</text>
</comment>
<dbReference type="RefSeq" id="WP_138408311.1">
    <property type="nucleotide sequence ID" value="NZ_QLAE01000013.1"/>
</dbReference>
<dbReference type="EMBL" id="QLAG01000005">
    <property type="protein sequence ID" value="TLX64505.1"/>
    <property type="molecule type" value="Genomic_DNA"/>
</dbReference>